<name>A0AAD5EC47_UMBRA</name>
<gene>
    <name evidence="1" type="ORF">K450DRAFT_237670</name>
</gene>
<evidence type="ECO:0000313" key="1">
    <source>
        <dbReference type="EMBL" id="KAI8580271.1"/>
    </source>
</evidence>
<reference evidence="1" key="1">
    <citation type="submission" date="2021-06" db="EMBL/GenBank/DDBJ databases">
        <authorList>
            <consortium name="DOE Joint Genome Institute"/>
            <person name="Mondo S.J."/>
            <person name="Amses K.R."/>
            <person name="Simmons D.R."/>
            <person name="Longcore J.E."/>
            <person name="Seto K."/>
            <person name="Alves G.H."/>
            <person name="Bonds A.E."/>
            <person name="Quandt C.A."/>
            <person name="Davis W.J."/>
            <person name="Chang Y."/>
            <person name="Letcher P.M."/>
            <person name="Powell M.J."/>
            <person name="Kuo A."/>
            <person name="Labutti K."/>
            <person name="Pangilinan J."/>
            <person name="Andreopoulos W."/>
            <person name="Tritt A."/>
            <person name="Riley R."/>
            <person name="Hundley H."/>
            <person name="Johnson J."/>
            <person name="Lipzen A."/>
            <person name="Barry K."/>
            <person name="Berbee M.L."/>
            <person name="Buchler N.E."/>
            <person name="Grigoriev I.V."/>
            <person name="Spatafora J.W."/>
            <person name="Stajich J.E."/>
            <person name="James T.Y."/>
        </authorList>
    </citation>
    <scope>NUCLEOTIDE SEQUENCE</scope>
    <source>
        <strain evidence="1">AG</strain>
    </source>
</reference>
<keyword evidence="2" id="KW-1185">Reference proteome</keyword>
<accession>A0AAD5EC47</accession>
<dbReference type="AlphaFoldDB" id="A0AAD5EC47"/>
<reference evidence="1" key="2">
    <citation type="journal article" date="2022" name="Proc. Natl. Acad. Sci. U.S.A.">
        <title>Diploid-dominant life cycles characterize the early evolution of Fungi.</title>
        <authorList>
            <person name="Amses K.R."/>
            <person name="Simmons D.R."/>
            <person name="Longcore J.E."/>
            <person name="Mondo S.J."/>
            <person name="Seto K."/>
            <person name="Jeronimo G.H."/>
            <person name="Bonds A.E."/>
            <person name="Quandt C.A."/>
            <person name="Davis W.J."/>
            <person name="Chang Y."/>
            <person name="Federici B.A."/>
            <person name="Kuo A."/>
            <person name="LaButti K."/>
            <person name="Pangilinan J."/>
            <person name="Andreopoulos W."/>
            <person name="Tritt A."/>
            <person name="Riley R."/>
            <person name="Hundley H."/>
            <person name="Johnson J."/>
            <person name="Lipzen A."/>
            <person name="Barry K."/>
            <person name="Lang B.F."/>
            <person name="Cuomo C.A."/>
            <person name="Buchler N.E."/>
            <person name="Grigoriev I.V."/>
            <person name="Spatafora J.W."/>
            <person name="Stajich J.E."/>
            <person name="James T.Y."/>
        </authorList>
    </citation>
    <scope>NUCLEOTIDE SEQUENCE</scope>
    <source>
        <strain evidence="1">AG</strain>
    </source>
</reference>
<dbReference type="RefSeq" id="XP_051445275.1">
    <property type="nucleotide sequence ID" value="XM_051588465.1"/>
</dbReference>
<dbReference type="GeneID" id="75913810"/>
<organism evidence="1 2">
    <name type="scientific">Umbelopsis ramanniana AG</name>
    <dbReference type="NCBI Taxonomy" id="1314678"/>
    <lineage>
        <taxon>Eukaryota</taxon>
        <taxon>Fungi</taxon>
        <taxon>Fungi incertae sedis</taxon>
        <taxon>Mucoromycota</taxon>
        <taxon>Mucoromycotina</taxon>
        <taxon>Umbelopsidomycetes</taxon>
        <taxon>Umbelopsidales</taxon>
        <taxon>Umbelopsidaceae</taxon>
        <taxon>Umbelopsis</taxon>
    </lineage>
</organism>
<dbReference type="Proteomes" id="UP001206595">
    <property type="component" value="Unassembled WGS sequence"/>
</dbReference>
<sequence length="86" mass="10285">MRYELWPYLVSTLSFLFLQPTQIVLAKLFRWLHCFDLLSNTTSAFQFFHCHFHISLIIMKYVNIKLYTDTLYGGNDFTSLLQRLSL</sequence>
<dbReference type="EMBL" id="MU620913">
    <property type="protein sequence ID" value="KAI8580271.1"/>
    <property type="molecule type" value="Genomic_DNA"/>
</dbReference>
<protein>
    <submittedName>
        <fullName evidence="1">Uncharacterized protein</fullName>
    </submittedName>
</protein>
<comment type="caution">
    <text evidence="1">The sequence shown here is derived from an EMBL/GenBank/DDBJ whole genome shotgun (WGS) entry which is preliminary data.</text>
</comment>
<evidence type="ECO:0000313" key="2">
    <source>
        <dbReference type="Proteomes" id="UP001206595"/>
    </source>
</evidence>
<proteinExistence type="predicted"/>